<accession>A0A1W7R895</accession>
<dbReference type="Pfam" id="PF12248">
    <property type="entry name" value="Methyltransf_FA"/>
    <property type="match status" value="1"/>
</dbReference>
<keyword evidence="1" id="KW-0732">Signal</keyword>
<dbReference type="GO" id="GO:0016740">
    <property type="term" value="F:transferase activity"/>
    <property type="evidence" value="ECO:0007669"/>
    <property type="project" value="UniProtKB-KW"/>
</dbReference>
<sequence>MILIVVLMQLAFAKAFNPGIYFNRFEDTNGCLQYSTSDGCITAHTFFSTSRFRHLQTTDNNVTVLRMGVLASQGPHIRLSPIEHPYDNVNMNEIVLSAWDNTASEIRRYMRHADNSISNVQVLKRISTHGLVSQFYPMMFTMKIDPNGNVKLTKDGQRVPFVEFTDYEMSYKFIGFCNYIAPATFFFDCPLKVDREECKAVALN</sequence>
<feature type="domain" description="Farnesoic acid O-methyl transferase" evidence="2">
    <location>
        <begin position="43"/>
        <end position="190"/>
    </location>
</feature>
<reference evidence="3" key="1">
    <citation type="submission" date="2016-03" db="EMBL/GenBank/DDBJ databases">
        <title>RNAseq analyses of the sensorial organs of adult female Aedes albopictus.</title>
        <authorList>
            <person name="Fabrizio L."/>
            <person name="Ribeiro J.M."/>
            <person name="Arca B."/>
        </authorList>
    </citation>
    <scope>NUCLEOTIDE SEQUENCE</scope>
</reference>
<evidence type="ECO:0000259" key="2">
    <source>
        <dbReference type="Pfam" id="PF12248"/>
    </source>
</evidence>
<evidence type="ECO:0000256" key="1">
    <source>
        <dbReference type="SAM" id="SignalP"/>
    </source>
</evidence>
<proteinExistence type="predicted"/>
<dbReference type="VEuPathDB" id="VectorBase:AALFPA_048490"/>
<organism evidence="3">
    <name type="scientific">Aedes albopictus</name>
    <name type="common">Asian tiger mosquito</name>
    <name type="synonym">Stegomyia albopicta</name>
    <dbReference type="NCBI Taxonomy" id="7160"/>
    <lineage>
        <taxon>Eukaryota</taxon>
        <taxon>Metazoa</taxon>
        <taxon>Ecdysozoa</taxon>
        <taxon>Arthropoda</taxon>
        <taxon>Hexapoda</taxon>
        <taxon>Insecta</taxon>
        <taxon>Pterygota</taxon>
        <taxon>Neoptera</taxon>
        <taxon>Endopterygota</taxon>
        <taxon>Diptera</taxon>
        <taxon>Nematocera</taxon>
        <taxon>Culicoidea</taxon>
        <taxon>Culicidae</taxon>
        <taxon>Culicinae</taxon>
        <taxon>Aedini</taxon>
        <taxon>Aedes</taxon>
        <taxon>Stegomyia</taxon>
    </lineage>
</organism>
<dbReference type="VEuPathDB" id="VectorBase:AALF009200"/>
<dbReference type="PANTHER" id="PTHR36695:SF12">
    <property type="entry name" value="AGAP008648-PA"/>
    <property type="match status" value="1"/>
</dbReference>
<keyword evidence="3" id="KW-0808">Transferase</keyword>
<dbReference type="VEuPathDB" id="VectorBase:AALC636_010961"/>
<dbReference type="InterPro" id="IPR022041">
    <property type="entry name" value="Methyltransf_FA"/>
</dbReference>
<dbReference type="EMBL" id="GEHC01000263">
    <property type="protein sequence ID" value="JAV47382.1"/>
    <property type="molecule type" value="Transcribed_RNA"/>
</dbReference>
<name>A0A1W7R895_AEDAL</name>
<protein>
    <submittedName>
        <fullName evidence="3">Putative farnesoic acid 0-methyl transferase</fullName>
    </submittedName>
</protein>
<dbReference type="PANTHER" id="PTHR36695">
    <property type="entry name" value="AGAP008648-PA"/>
    <property type="match status" value="1"/>
</dbReference>
<feature type="chain" id="PRO_5012529398" evidence="1">
    <location>
        <begin position="16"/>
        <end position="204"/>
    </location>
</feature>
<dbReference type="AlphaFoldDB" id="A0A1W7R895"/>
<evidence type="ECO:0000313" key="3">
    <source>
        <dbReference type="EMBL" id="JAV47382.1"/>
    </source>
</evidence>
<feature type="signal peptide" evidence="1">
    <location>
        <begin position="1"/>
        <end position="15"/>
    </location>
</feature>